<keyword evidence="7" id="KW-1015">Disulfide bond</keyword>
<organism evidence="11 12">
    <name type="scientific">Carya illinoinensis</name>
    <name type="common">Pecan</name>
    <dbReference type="NCBI Taxonomy" id="32201"/>
    <lineage>
        <taxon>Eukaryota</taxon>
        <taxon>Viridiplantae</taxon>
        <taxon>Streptophyta</taxon>
        <taxon>Embryophyta</taxon>
        <taxon>Tracheophyta</taxon>
        <taxon>Spermatophyta</taxon>
        <taxon>Magnoliopsida</taxon>
        <taxon>eudicotyledons</taxon>
        <taxon>Gunneridae</taxon>
        <taxon>Pentapetalae</taxon>
        <taxon>rosids</taxon>
        <taxon>fabids</taxon>
        <taxon>Fagales</taxon>
        <taxon>Juglandaceae</taxon>
        <taxon>Carya</taxon>
    </lineage>
</organism>
<evidence type="ECO:0000256" key="7">
    <source>
        <dbReference type="ARBA" id="ARBA00023157"/>
    </source>
</evidence>
<dbReference type="InterPro" id="IPR018392">
    <property type="entry name" value="LysM"/>
</dbReference>
<dbReference type="GO" id="GO:0019199">
    <property type="term" value="F:transmembrane receptor protein kinase activity"/>
    <property type="evidence" value="ECO:0007669"/>
    <property type="project" value="InterPro"/>
</dbReference>
<dbReference type="EMBL" id="CM031834">
    <property type="protein sequence ID" value="KAG6691634.1"/>
    <property type="molecule type" value="Genomic_DNA"/>
</dbReference>
<keyword evidence="3" id="KW-0812">Transmembrane</keyword>
<evidence type="ECO:0000259" key="9">
    <source>
        <dbReference type="Pfam" id="PF01476"/>
    </source>
</evidence>
<evidence type="ECO:0000256" key="3">
    <source>
        <dbReference type="ARBA" id="ARBA00022692"/>
    </source>
</evidence>
<dbReference type="Pfam" id="PF01476">
    <property type="entry name" value="LysM"/>
    <property type="match status" value="1"/>
</dbReference>
<protein>
    <recommendedName>
        <fullName evidence="13">LysM domain-containing protein</fullName>
    </recommendedName>
</protein>
<feature type="chain" id="PRO_5036781900" description="LysM domain-containing protein" evidence="8">
    <location>
        <begin position="31"/>
        <end position="296"/>
    </location>
</feature>
<comment type="caution">
    <text evidence="11">The sequence shown here is derived from an EMBL/GenBank/DDBJ whole genome shotgun (WGS) entry which is preliminary data.</text>
</comment>
<dbReference type="Pfam" id="PF23577">
    <property type="entry name" value="LysM_RLK"/>
    <property type="match status" value="1"/>
</dbReference>
<dbReference type="InterPro" id="IPR057097">
    <property type="entry name" value="LysM_RLK3/10"/>
</dbReference>
<evidence type="ECO:0000259" key="10">
    <source>
        <dbReference type="Pfam" id="PF23577"/>
    </source>
</evidence>
<evidence type="ECO:0000256" key="1">
    <source>
        <dbReference type="ARBA" id="ARBA00004162"/>
    </source>
</evidence>
<evidence type="ECO:0000256" key="5">
    <source>
        <dbReference type="ARBA" id="ARBA00022989"/>
    </source>
</evidence>
<reference evidence="11" key="1">
    <citation type="submission" date="2021-01" db="EMBL/GenBank/DDBJ databases">
        <authorList>
            <person name="Lovell J.T."/>
            <person name="Bentley N."/>
            <person name="Bhattarai G."/>
            <person name="Jenkins J.W."/>
            <person name="Sreedasyam A."/>
            <person name="Alarcon Y."/>
            <person name="Bock C."/>
            <person name="Boston L."/>
            <person name="Carlson J."/>
            <person name="Cervantes K."/>
            <person name="Clermont K."/>
            <person name="Krom N."/>
            <person name="Kubenka K."/>
            <person name="Mamidi S."/>
            <person name="Mattison C."/>
            <person name="Monteros M."/>
            <person name="Pisani C."/>
            <person name="Plott C."/>
            <person name="Rajasekar S."/>
            <person name="Rhein H.S."/>
            <person name="Rohla C."/>
            <person name="Song M."/>
            <person name="Hilaire R.S."/>
            <person name="Shu S."/>
            <person name="Wells L."/>
            <person name="Wang X."/>
            <person name="Webber J."/>
            <person name="Heerema R.J."/>
            <person name="Klein P."/>
            <person name="Conner P."/>
            <person name="Grauke L."/>
            <person name="Grimwood J."/>
            <person name="Schmutz J."/>
            <person name="Randall J.J."/>
        </authorList>
    </citation>
    <scope>NUCLEOTIDE SEQUENCE</scope>
    <source>
        <tissue evidence="11">Leaf</tissue>
    </source>
</reference>
<feature type="domain" description="LYK3/RLK10-like LysM" evidence="10">
    <location>
        <begin position="162"/>
        <end position="204"/>
    </location>
</feature>
<keyword evidence="6" id="KW-0472">Membrane</keyword>
<evidence type="ECO:0000256" key="8">
    <source>
        <dbReference type="SAM" id="SignalP"/>
    </source>
</evidence>
<evidence type="ECO:0000313" key="12">
    <source>
        <dbReference type="Proteomes" id="UP000811246"/>
    </source>
</evidence>
<keyword evidence="2" id="KW-1003">Cell membrane</keyword>
<dbReference type="GO" id="GO:0005886">
    <property type="term" value="C:plasma membrane"/>
    <property type="evidence" value="ECO:0007669"/>
    <property type="project" value="UniProtKB-SubCell"/>
</dbReference>
<dbReference type="GO" id="GO:0045087">
    <property type="term" value="P:innate immune response"/>
    <property type="evidence" value="ECO:0007669"/>
    <property type="project" value="InterPro"/>
</dbReference>
<evidence type="ECO:0000256" key="4">
    <source>
        <dbReference type="ARBA" id="ARBA00022729"/>
    </source>
</evidence>
<comment type="subcellular location">
    <subcellularLocation>
        <location evidence="1">Cell membrane</location>
        <topology evidence="1">Single-pass membrane protein</topology>
    </subcellularLocation>
</comment>
<dbReference type="PANTHER" id="PTHR46204">
    <property type="entry name" value="CHITIN ELICITOR RECEPTOR KINASE 1-RELATED"/>
    <property type="match status" value="1"/>
</dbReference>
<sequence>MEVQRENSHSFSFLLTFHAFLLFLAPKVQAQCKTGCHLALASYYLWQGSNYLTYISDLFHQQIPEILKYNPNIANENIINMGTRLNVPFSCDCLNGDFLGHTFTYIFQPDDTYDRIARFAFANLTTVDGVQRVNTFIPTRVPDNATINVTARHVSKKYGLFATYPLRPDENLSFVAVESGVPAKVLQMYNPGSDFSAGTGLVFVLAREHTPTSDGVTCIRTTSLISIAISSKMSRVASREEYTTGRSALNIAYDPTNSSQMKMTRSLKKLTDLLYSKRNVWSSNGEINKTTHQLSI</sequence>
<name>A0A922DVS5_CARIL</name>
<keyword evidence="5" id="KW-1133">Transmembrane helix</keyword>
<evidence type="ECO:0000256" key="2">
    <source>
        <dbReference type="ARBA" id="ARBA00022475"/>
    </source>
</evidence>
<dbReference type="AlphaFoldDB" id="A0A922DVS5"/>
<dbReference type="InterPro" id="IPR044812">
    <property type="entry name" value="CERK1/LYK3-like"/>
</dbReference>
<evidence type="ECO:0000256" key="6">
    <source>
        <dbReference type="ARBA" id="ARBA00023136"/>
    </source>
</evidence>
<gene>
    <name evidence="11" type="ORF">I3842_10G073100</name>
</gene>
<proteinExistence type="predicted"/>
<keyword evidence="4 8" id="KW-0732">Signal</keyword>
<dbReference type="PANTHER" id="PTHR46204:SF30">
    <property type="entry name" value="CHITIN ELICITOR RECEPTOR KINASE 1"/>
    <property type="match status" value="1"/>
</dbReference>
<evidence type="ECO:0008006" key="13">
    <source>
        <dbReference type="Google" id="ProtNLM"/>
    </source>
</evidence>
<evidence type="ECO:0000313" key="11">
    <source>
        <dbReference type="EMBL" id="KAG6691634.1"/>
    </source>
</evidence>
<accession>A0A922DVS5</accession>
<feature type="signal peptide" evidence="8">
    <location>
        <begin position="1"/>
        <end position="30"/>
    </location>
</feature>
<feature type="domain" description="LysM" evidence="9">
    <location>
        <begin position="52"/>
        <end position="88"/>
    </location>
</feature>
<dbReference type="Proteomes" id="UP000811246">
    <property type="component" value="Chromosome 10"/>
</dbReference>